<evidence type="ECO:0000313" key="3">
    <source>
        <dbReference type="Proteomes" id="UP001140094"/>
    </source>
</evidence>
<sequence>MSICNFGEILHHIVNVLLHVKPQQQELEQKIKKDGKSSAEICKACSKEIWTPACHIKNKLHFRHPDENKLSPKAKELYAQLKPVWEMYDNSIKTNKGKGKGKESGDNHKKQ</sequence>
<dbReference type="OrthoDB" id="10499455at2759"/>
<keyword evidence="3" id="KW-1185">Reference proteome</keyword>
<dbReference type="Proteomes" id="UP001140094">
    <property type="component" value="Unassembled WGS sequence"/>
</dbReference>
<evidence type="ECO:0000313" key="2">
    <source>
        <dbReference type="EMBL" id="KAJ2795203.1"/>
    </source>
</evidence>
<gene>
    <name evidence="2" type="ORF">H4R20_005957</name>
</gene>
<comment type="caution">
    <text evidence="2">The sequence shown here is derived from an EMBL/GenBank/DDBJ whole genome shotgun (WGS) entry which is preliminary data.</text>
</comment>
<dbReference type="EMBL" id="JANBUO010002268">
    <property type="protein sequence ID" value="KAJ2795203.1"/>
    <property type="molecule type" value="Genomic_DNA"/>
</dbReference>
<proteinExistence type="predicted"/>
<reference evidence="2" key="1">
    <citation type="submission" date="2022-07" db="EMBL/GenBank/DDBJ databases">
        <title>Phylogenomic reconstructions and comparative analyses of Kickxellomycotina fungi.</title>
        <authorList>
            <person name="Reynolds N.K."/>
            <person name="Stajich J.E."/>
            <person name="Barry K."/>
            <person name="Grigoriev I.V."/>
            <person name="Crous P."/>
            <person name="Smith M.E."/>
        </authorList>
    </citation>
    <scope>NUCLEOTIDE SEQUENCE</scope>
    <source>
        <strain evidence="2">NRRL 1565</strain>
    </source>
</reference>
<name>A0A9W8HPF0_9FUNG</name>
<organism evidence="2 3">
    <name type="scientific">Coemansia guatemalensis</name>
    <dbReference type="NCBI Taxonomy" id="2761395"/>
    <lineage>
        <taxon>Eukaryota</taxon>
        <taxon>Fungi</taxon>
        <taxon>Fungi incertae sedis</taxon>
        <taxon>Zoopagomycota</taxon>
        <taxon>Kickxellomycotina</taxon>
        <taxon>Kickxellomycetes</taxon>
        <taxon>Kickxellales</taxon>
        <taxon>Kickxellaceae</taxon>
        <taxon>Coemansia</taxon>
    </lineage>
</organism>
<feature type="compositionally biased region" description="Basic and acidic residues" evidence="1">
    <location>
        <begin position="100"/>
        <end position="111"/>
    </location>
</feature>
<dbReference type="AlphaFoldDB" id="A0A9W8HPF0"/>
<protein>
    <submittedName>
        <fullName evidence="2">Uncharacterized protein</fullName>
    </submittedName>
</protein>
<feature type="region of interest" description="Disordered" evidence="1">
    <location>
        <begin position="91"/>
        <end position="111"/>
    </location>
</feature>
<evidence type="ECO:0000256" key="1">
    <source>
        <dbReference type="SAM" id="MobiDB-lite"/>
    </source>
</evidence>
<accession>A0A9W8HPF0</accession>